<dbReference type="Pfam" id="PF22935">
    <property type="entry name" value="RM44_endonuclase"/>
    <property type="match status" value="1"/>
</dbReference>
<dbReference type="WBParaSite" id="EN70_8315">
    <property type="protein sequence ID" value="EN70_8315"/>
    <property type="gene ID" value="EN70_8315"/>
</dbReference>
<dbReference type="InterPro" id="IPR044444">
    <property type="entry name" value="Ribosomal_mL44_DSRM_metazoa"/>
</dbReference>
<reference evidence="10" key="2">
    <citation type="submission" date="2016-11" db="UniProtKB">
        <authorList>
            <consortium name="WormBaseParasite"/>
        </authorList>
    </citation>
    <scope>IDENTIFICATION</scope>
</reference>
<accession>A0A1I7W0I7</accession>
<reference evidence="9" key="1">
    <citation type="submission" date="2012-04" db="EMBL/GenBank/DDBJ databases">
        <title>The Genome Sequence of Loa loa.</title>
        <authorList>
            <consortium name="The Broad Institute Genome Sequencing Platform"/>
            <consortium name="Broad Institute Genome Sequencing Center for Infectious Disease"/>
            <person name="Nutman T.B."/>
            <person name="Fink D.L."/>
            <person name="Russ C."/>
            <person name="Young S."/>
            <person name="Zeng Q."/>
            <person name="Gargeya S."/>
            <person name="Alvarado L."/>
            <person name="Berlin A."/>
            <person name="Chapman S.B."/>
            <person name="Chen Z."/>
            <person name="Freedman E."/>
            <person name="Gellesch M."/>
            <person name="Goldberg J."/>
            <person name="Griggs A."/>
            <person name="Gujja S."/>
            <person name="Heilman E.R."/>
            <person name="Heiman D."/>
            <person name="Howarth C."/>
            <person name="Mehta T."/>
            <person name="Neiman D."/>
            <person name="Pearson M."/>
            <person name="Roberts A."/>
            <person name="Saif S."/>
            <person name="Shea T."/>
            <person name="Shenoy N."/>
            <person name="Sisk P."/>
            <person name="Stolte C."/>
            <person name="Sykes S."/>
            <person name="White J."/>
            <person name="Yandava C."/>
            <person name="Haas B."/>
            <person name="Henn M.R."/>
            <person name="Nusbaum C."/>
            <person name="Birren B."/>
        </authorList>
    </citation>
    <scope>NUCLEOTIDE SEQUENCE [LARGE SCALE GENOMIC DNA]</scope>
</reference>
<dbReference type="GO" id="GO:0005840">
    <property type="term" value="C:ribosome"/>
    <property type="evidence" value="ECO:0007669"/>
    <property type="project" value="UniProtKB-KW"/>
</dbReference>
<evidence type="ECO:0000256" key="7">
    <source>
        <dbReference type="ARBA" id="ARBA00035187"/>
    </source>
</evidence>
<dbReference type="InterPro" id="IPR000999">
    <property type="entry name" value="RNase_III_dom"/>
</dbReference>
<organism evidence="9 10">
    <name type="scientific">Loa loa</name>
    <name type="common">Eye worm</name>
    <name type="synonym">Filaria loa</name>
    <dbReference type="NCBI Taxonomy" id="7209"/>
    <lineage>
        <taxon>Eukaryota</taxon>
        <taxon>Metazoa</taxon>
        <taxon>Ecdysozoa</taxon>
        <taxon>Nematoda</taxon>
        <taxon>Chromadorea</taxon>
        <taxon>Rhabditida</taxon>
        <taxon>Spirurina</taxon>
        <taxon>Spiruromorpha</taxon>
        <taxon>Filarioidea</taxon>
        <taxon>Onchocercidae</taxon>
        <taxon>Loa</taxon>
    </lineage>
</organism>
<dbReference type="GO" id="GO:1990904">
    <property type="term" value="C:ribonucleoprotein complex"/>
    <property type="evidence" value="ECO:0007669"/>
    <property type="project" value="UniProtKB-KW"/>
</dbReference>
<evidence type="ECO:0000256" key="6">
    <source>
        <dbReference type="ARBA" id="ARBA00024034"/>
    </source>
</evidence>
<dbReference type="Gene3D" id="1.10.1520.10">
    <property type="entry name" value="Ribonuclease III domain"/>
    <property type="match status" value="1"/>
</dbReference>
<keyword evidence="3" id="KW-0689">Ribosomal protein</keyword>
<comment type="subcellular location">
    <subcellularLocation>
        <location evidence="1">Mitochondrion</location>
    </subcellularLocation>
</comment>
<evidence type="ECO:0000313" key="10">
    <source>
        <dbReference type="WBParaSite" id="EN70_8315"/>
    </source>
</evidence>
<dbReference type="InterPro" id="IPR055189">
    <property type="entry name" value="RM44_endonuclase"/>
</dbReference>
<evidence type="ECO:0000256" key="2">
    <source>
        <dbReference type="ARBA" id="ARBA00022946"/>
    </source>
</evidence>
<protein>
    <recommendedName>
        <fullName evidence="7">Large ribosomal subunit protein mL44</fullName>
    </recommendedName>
</protein>
<evidence type="ECO:0000259" key="8">
    <source>
        <dbReference type="PROSITE" id="PS50142"/>
    </source>
</evidence>
<feature type="domain" description="RNase III" evidence="8">
    <location>
        <begin position="130"/>
        <end position="241"/>
    </location>
</feature>
<dbReference type="Pfam" id="PF22892">
    <property type="entry name" value="DSRM_MRPL44"/>
    <property type="match status" value="1"/>
</dbReference>
<dbReference type="AlphaFoldDB" id="A0A1I7W0I7"/>
<dbReference type="GO" id="GO:0003725">
    <property type="term" value="F:double-stranded RNA binding"/>
    <property type="evidence" value="ECO:0007669"/>
    <property type="project" value="InterPro"/>
</dbReference>
<evidence type="ECO:0000256" key="5">
    <source>
        <dbReference type="ARBA" id="ARBA00023274"/>
    </source>
</evidence>
<evidence type="ECO:0000256" key="1">
    <source>
        <dbReference type="ARBA" id="ARBA00004173"/>
    </source>
</evidence>
<evidence type="ECO:0000256" key="4">
    <source>
        <dbReference type="ARBA" id="ARBA00023128"/>
    </source>
</evidence>
<evidence type="ECO:0000313" key="9">
    <source>
        <dbReference type="Proteomes" id="UP000095285"/>
    </source>
</evidence>
<dbReference type="GO" id="GO:0006396">
    <property type="term" value="P:RNA processing"/>
    <property type="evidence" value="ECO:0007669"/>
    <property type="project" value="InterPro"/>
</dbReference>
<dbReference type="STRING" id="7209.A0A1I7W0I7"/>
<dbReference type="SMART" id="SM00535">
    <property type="entry name" value="RIBOc"/>
    <property type="match status" value="1"/>
</dbReference>
<keyword evidence="9" id="KW-1185">Reference proteome</keyword>
<dbReference type="SUPFAM" id="SSF69065">
    <property type="entry name" value="RNase III domain-like"/>
    <property type="match status" value="1"/>
</dbReference>
<dbReference type="PROSITE" id="PS50142">
    <property type="entry name" value="RNASE_3_2"/>
    <property type="match status" value="1"/>
</dbReference>
<dbReference type="Proteomes" id="UP000095285">
    <property type="component" value="Unassembled WGS sequence"/>
</dbReference>
<keyword evidence="2" id="KW-0809">Transit peptide</keyword>
<keyword evidence="4" id="KW-0496">Mitochondrion</keyword>
<dbReference type="Gene3D" id="3.30.160.20">
    <property type="match status" value="1"/>
</dbReference>
<dbReference type="GO" id="GO:0005739">
    <property type="term" value="C:mitochondrion"/>
    <property type="evidence" value="ECO:0007669"/>
    <property type="project" value="UniProtKB-SubCell"/>
</dbReference>
<name>A0A1I7W0I7_LOALO</name>
<sequence>MRESTSIQDYTGMLFLSLPAAHKIIQEFSGTVLPVASSLSLYAEIQVLYIPGGGASGTEVPSGLLTSMTSLPSLSLFFTKKPVLSIFCRYIRARWERPYLKDLYHRRMLAGADPILSRSAYPNWDYDSEIYAFGHRIGAPETDKNVLIQALTDNSFYQRADIAEESANAQPSKQESYEMKEHNEQLIQLGSELLWKSTCAYLRYGLPHAPEELISSLALKLISDEQIATLATYLGINNLIRTAEFPPSNASLCNAFKALIATLPYQRAIALIRNVIMAQLVDLDIEEVFPLAEPLAVLRFVIFSSTGMEVEPRLLRSAGEISAEPIFIAGIYANKRLIGQGPGETISIAVDMAAMNALMRCWGVTADKKFPFNELDSLEDLERFDEPHYSLREICGPSFVLKFVDLEEEHEPINVKDVALRYKKEIESVIGIPLRRRLRHKFSRGTFGKRSFRYINKPKICQIC</sequence>
<keyword evidence="5" id="KW-0687">Ribonucleoprotein</keyword>
<dbReference type="GO" id="GO:0004525">
    <property type="term" value="F:ribonuclease III activity"/>
    <property type="evidence" value="ECO:0007669"/>
    <property type="project" value="InterPro"/>
</dbReference>
<dbReference type="eggNOG" id="KOG3769">
    <property type="taxonomic scope" value="Eukaryota"/>
</dbReference>
<comment type="similarity">
    <text evidence="6">Belongs to the ribonuclease III family. Mitochondrion-specific ribosomal protein mL44 subfamily.</text>
</comment>
<proteinExistence type="inferred from homology"/>
<dbReference type="InterPro" id="IPR036389">
    <property type="entry name" value="RNase_III_sf"/>
</dbReference>
<evidence type="ECO:0000256" key="3">
    <source>
        <dbReference type="ARBA" id="ARBA00022980"/>
    </source>
</evidence>